<name>A0ABW1Z957_9BACT</name>
<dbReference type="PANTHER" id="PTHR46796">
    <property type="entry name" value="HTH-TYPE TRANSCRIPTIONAL ACTIVATOR RHAS-RELATED"/>
    <property type="match status" value="1"/>
</dbReference>
<dbReference type="EMBL" id="JBHSWI010000001">
    <property type="protein sequence ID" value="MFC6645433.1"/>
    <property type="molecule type" value="Genomic_DNA"/>
</dbReference>
<evidence type="ECO:0000256" key="1">
    <source>
        <dbReference type="ARBA" id="ARBA00023015"/>
    </source>
</evidence>
<comment type="caution">
    <text evidence="5">The sequence shown here is derived from an EMBL/GenBank/DDBJ whole genome shotgun (WGS) entry which is preliminary data.</text>
</comment>
<dbReference type="PROSITE" id="PS01124">
    <property type="entry name" value="HTH_ARAC_FAMILY_2"/>
    <property type="match status" value="1"/>
</dbReference>
<dbReference type="InterPro" id="IPR009057">
    <property type="entry name" value="Homeodomain-like_sf"/>
</dbReference>
<dbReference type="InterPro" id="IPR050204">
    <property type="entry name" value="AraC_XylS_family_regulators"/>
</dbReference>
<protein>
    <submittedName>
        <fullName evidence="5">Helix-turn-helix domain-containing protein</fullName>
    </submittedName>
</protein>
<dbReference type="InterPro" id="IPR018060">
    <property type="entry name" value="HTH_AraC"/>
</dbReference>
<feature type="domain" description="HTH araC/xylS-type" evidence="4">
    <location>
        <begin position="199"/>
        <end position="297"/>
    </location>
</feature>
<dbReference type="Pfam" id="PF12833">
    <property type="entry name" value="HTH_18"/>
    <property type="match status" value="1"/>
</dbReference>
<evidence type="ECO:0000313" key="6">
    <source>
        <dbReference type="Proteomes" id="UP001596391"/>
    </source>
</evidence>
<keyword evidence="3" id="KW-0804">Transcription</keyword>
<evidence type="ECO:0000259" key="4">
    <source>
        <dbReference type="PROSITE" id="PS01124"/>
    </source>
</evidence>
<dbReference type="Proteomes" id="UP001596391">
    <property type="component" value="Unassembled WGS sequence"/>
</dbReference>
<keyword evidence="2" id="KW-0238">DNA-binding</keyword>
<evidence type="ECO:0000256" key="3">
    <source>
        <dbReference type="ARBA" id="ARBA00023163"/>
    </source>
</evidence>
<evidence type="ECO:0000256" key="2">
    <source>
        <dbReference type="ARBA" id="ARBA00023125"/>
    </source>
</evidence>
<evidence type="ECO:0000313" key="5">
    <source>
        <dbReference type="EMBL" id="MFC6645433.1"/>
    </source>
</evidence>
<keyword evidence="1" id="KW-0805">Transcription regulation</keyword>
<dbReference type="SMART" id="SM00342">
    <property type="entry name" value="HTH_ARAC"/>
    <property type="match status" value="1"/>
</dbReference>
<accession>A0ABW1Z957</accession>
<sequence length="343" mass="37902">MKSFGIDVARLFAGARTRAAVFNGLAESCFAAARVSQPSPPTQLYPAIQREKSYLIEVHLGDAPSSSWRTWIAGVSHHSPDSETGAVSCYDLELEPRFHRNTHFETFVLQISKASIDAYLDDAQLPPIHSLRSSGGKPDTVMLHLARLLDNYLTAETKPSELFIRHYLQMICGHLVATYGAMDTSLQIAKGGLAPWQKRRALAILEADLDGDLRLARLSAECGLSSSYFCRCFRTTFGCSVHQFVVKKRIERAQELLLEQKLSLAEIAIGTGFSDQAAFSRTFMSSVGKPPGKWRTEQRVLRQAKNHAPVTMFSGNTVEPEWNEMTPRSVATASLVASRRVAG</sequence>
<reference evidence="6" key="1">
    <citation type="journal article" date="2019" name="Int. J. Syst. Evol. Microbiol.">
        <title>The Global Catalogue of Microorganisms (GCM) 10K type strain sequencing project: providing services to taxonomists for standard genome sequencing and annotation.</title>
        <authorList>
            <consortium name="The Broad Institute Genomics Platform"/>
            <consortium name="The Broad Institute Genome Sequencing Center for Infectious Disease"/>
            <person name="Wu L."/>
            <person name="Ma J."/>
        </authorList>
    </citation>
    <scope>NUCLEOTIDE SEQUENCE [LARGE SCALE GENOMIC DNA]</scope>
    <source>
        <strain evidence="6">CGMCC 1.16026</strain>
    </source>
</reference>
<keyword evidence="6" id="KW-1185">Reference proteome</keyword>
<dbReference type="RefSeq" id="WP_263371802.1">
    <property type="nucleotide sequence ID" value="NZ_JAGSYD010000003.1"/>
</dbReference>
<dbReference type="Gene3D" id="1.10.10.60">
    <property type="entry name" value="Homeodomain-like"/>
    <property type="match status" value="2"/>
</dbReference>
<organism evidence="5 6">
    <name type="scientific">Granulicella cerasi</name>
    <dbReference type="NCBI Taxonomy" id="741063"/>
    <lineage>
        <taxon>Bacteria</taxon>
        <taxon>Pseudomonadati</taxon>
        <taxon>Acidobacteriota</taxon>
        <taxon>Terriglobia</taxon>
        <taxon>Terriglobales</taxon>
        <taxon>Acidobacteriaceae</taxon>
        <taxon>Granulicella</taxon>
    </lineage>
</organism>
<proteinExistence type="predicted"/>
<dbReference type="PANTHER" id="PTHR46796:SF14">
    <property type="entry name" value="TRANSCRIPTIONAL REGULATORY PROTEIN"/>
    <property type="match status" value="1"/>
</dbReference>
<gene>
    <name evidence="5" type="ORF">ACFQBQ_07510</name>
</gene>
<dbReference type="SUPFAM" id="SSF46689">
    <property type="entry name" value="Homeodomain-like"/>
    <property type="match status" value="2"/>
</dbReference>